<keyword evidence="4" id="KW-1015">Disulfide bond</keyword>
<evidence type="ECO:0000256" key="1">
    <source>
        <dbReference type="ARBA" id="ARBA00007534"/>
    </source>
</evidence>
<dbReference type="PANTHER" id="PTHR33630">
    <property type="entry name" value="CUTINASE RV1984C-RELATED-RELATED"/>
    <property type="match status" value="1"/>
</dbReference>
<organism evidence="7 8">
    <name type="scientific">Schaalia radingae</name>
    <dbReference type="NCBI Taxonomy" id="131110"/>
    <lineage>
        <taxon>Bacteria</taxon>
        <taxon>Bacillati</taxon>
        <taxon>Actinomycetota</taxon>
        <taxon>Actinomycetes</taxon>
        <taxon>Actinomycetales</taxon>
        <taxon>Actinomycetaceae</taxon>
        <taxon>Schaalia</taxon>
    </lineage>
</organism>
<dbReference type="InterPro" id="IPR000675">
    <property type="entry name" value="Cutinase/axe"/>
</dbReference>
<evidence type="ECO:0000256" key="2">
    <source>
        <dbReference type="ARBA" id="ARBA00022487"/>
    </source>
</evidence>
<keyword evidence="2" id="KW-0719">Serine esterase</keyword>
<feature type="region of interest" description="Disordered" evidence="5">
    <location>
        <begin position="293"/>
        <end position="317"/>
    </location>
</feature>
<dbReference type="Proteomes" id="UP000198976">
    <property type="component" value="Chromosome I"/>
</dbReference>
<evidence type="ECO:0000256" key="3">
    <source>
        <dbReference type="ARBA" id="ARBA00022801"/>
    </source>
</evidence>
<dbReference type="PANTHER" id="PTHR33630:SF9">
    <property type="entry name" value="CUTINASE 4"/>
    <property type="match status" value="1"/>
</dbReference>
<feature type="compositionally biased region" description="Acidic residues" evidence="5">
    <location>
        <begin position="293"/>
        <end position="305"/>
    </location>
</feature>
<name>A0ABY0V9R6_9ACTO</name>
<sequence>MRKLGLPALIAVTALTAAGCVAGNSPAEPEQSLAQSALSNQSTLSNQSEIETDNPIEAAPDQSQSSHPAEQSFMTTGECVDVVAINARGTNEETGGGGLTDAVAGEIVEKWSKDARAIALEYPASFDVNASVEDGVLALTAMLEDGAARCPNQKYVLVGYSQGAIVVAETLSKPEDRLIMGDVERLSEPARKAIAAVELYGDPGFVGSMPYNRGDYDPRFNGMLPRHSQALAEFATRIRDFCVAEDLFCQGSRRTGIQRSAHSLYWTNGMQAEGAAHALERLYRRAELAGEDIGAEGAAPEETDSGDAQSGGANNGH</sequence>
<evidence type="ECO:0000256" key="5">
    <source>
        <dbReference type="SAM" id="MobiDB-lite"/>
    </source>
</evidence>
<dbReference type="RefSeq" id="WP_092648784.1">
    <property type="nucleotide sequence ID" value="NZ_LT629792.1"/>
</dbReference>
<dbReference type="PROSITE" id="PS51257">
    <property type="entry name" value="PROKAR_LIPOPROTEIN"/>
    <property type="match status" value="1"/>
</dbReference>
<feature type="chain" id="PRO_5047271452" evidence="6">
    <location>
        <begin position="23"/>
        <end position="317"/>
    </location>
</feature>
<gene>
    <name evidence="7" type="ORF">SAMN04489714_1629</name>
</gene>
<feature type="region of interest" description="Disordered" evidence="5">
    <location>
        <begin position="25"/>
        <end position="49"/>
    </location>
</feature>
<dbReference type="EMBL" id="LT629792">
    <property type="protein sequence ID" value="SDU01509.1"/>
    <property type="molecule type" value="Genomic_DNA"/>
</dbReference>
<dbReference type="Pfam" id="PF01083">
    <property type="entry name" value="Cutinase"/>
    <property type="match status" value="1"/>
</dbReference>
<feature type="signal peptide" evidence="6">
    <location>
        <begin position="1"/>
        <end position="22"/>
    </location>
</feature>
<evidence type="ECO:0000313" key="7">
    <source>
        <dbReference type="EMBL" id="SDU01509.1"/>
    </source>
</evidence>
<proteinExistence type="inferred from homology"/>
<keyword evidence="3" id="KW-0378">Hydrolase</keyword>
<dbReference type="InterPro" id="IPR029058">
    <property type="entry name" value="AB_hydrolase_fold"/>
</dbReference>
<dbReference type="SUPFAM" id="SSF53474">
    <property type="entry name" value="alpha/beta-Hydrolases"/>
    <property type="match status" value="1"/>
</dbReference>
<feature type="compositionally biased region" description="Polar residues" evidence="5">
    <location>
        <begin position="306"/>
        <end position="317"/>
    </location>
</feature>
<dbReference type="SMART" id="SM01110">
    <property type="entry name" value="Cutinase"/>
    <property type="match status" value="1"/>
</dbReference>
<feature type="compositionally biased region" description="Low complexity" evidence="5">
    <location>
        <begin position="31"/>
        <end position="48"/>
    </location>
</feature>
<comment type="similarity">
    <text evidence="1">Belongs to the cutinase family.</text>
</comment>
<dbReference type="Gene3D" id="3.40.50.1820">
    <property type="entry name" value="alpha/beta hydrolase"/>
    <property type="match status" value="1"/>
</dbReference>
<protein>
    <submittedName>
        <fullName evidence="7">Cutinase</fullName>
    </submittedName>
</protein>
<reference evidence="7 8" key="1">
    <citation type="submission" date="2016-10" db="EMBL/GenBank/DDBJ databases">
        <authorList>
            <person name="Varghese N."/>
            <person name="Submissions S."/>
        </authorList>
    </citation>
    <scope>NUCLEOTIDE SEQUENCE [LARGE SCALE GENOMIC DNA]</scope>
    <source>
        <strain evidence="7 8">DSM 9169</strain>
    </source>
</reference>
<evidence type="ECO:0000256" key="6">
    <source>
        <dbReference type="SAM" id="SignalP"/>
    </source>
</evidence>
<keyword evidence="8" id="KW-1185">Reference proteome</keyword>
<evidence type="ECO:0000256" key="4">
    <source>
        <dbReference type="ARBA" id="ARBA00023157"/>
    </source>
</evidence>
<evidence type="ECO:0000313" key="8">
    <source>
        <dbReference type="Proteomes" id="UP000198976"/>
    </source>
</evidence>
<accession>A0ABY0V9R6</accession>
<keyword evidence="6" id="KW-0732">Signal</keyword>